<dbReference type="InterPro" id="IPR001296">
    <property type="entry name" value="Glyco_trans_1"/>
</dbReference>
<dbReference type="RefSeq" id="WP_271189205.1">
    <property type="nucleotide sequence ID" value="NZ_BSFP01000021.1"/>
</dbReference>
<sequence length="503" mass="55310">MPAGQQYQNVKLSVFQVRPLMPRQIQDGSQATLMDVLRHFSRLGVRTDVYCARQAPLPEQFDLLPRVTVRPTLDLSLSNADPYRAPPFHLANVIDVLRRAAQDSDVFYVHDCALRFDVVGPDRPLAMGVFDLIYGHTLTGVLNFKRDRLVTISDYVGACLRETFRRFRPLGRDDLHVVRTGFAVDRFRPRRGGRMRARLGLPEDAVLVLYPHRPEAAKGILVALDAIALLQKKIPAAQYAALRLAVPVWEEVPAGGAPGAGGGPYADMRKYAAERGVEDKLHLHQWVPRHDMPEYYAIGAATVCVGRFPEAFGNVHIESMLSGTPAVVARVAAQRSTVPDELVRKVDPDDTEAIAEHLAEIIQKGERSGPDLIEYLRSHFGLAQMLQGYERALLDCRPSSEVALAQASGGLTADTRLRIPPWAAVLRSGYYHDYSGYHAMPALTRCLRLLSSGVRARELVARRLVTASEICDWLHQGIVVADPPVAVGSGASGFPMGGPADVG</sequence>
<keyword evidence="1" id="KW-0808">Transferase</keyword>
<evidence type="ECO:0000256" key="1">
    <source>
        <dbReference type="ARBA" id="ARBA00022679"/>
    </source>
</evidence>
<dbReference type="PANTHER" id="PTHR12526">
    <property type="entry name" value="GLYCOSYLTRANSFERASE"/>
    <property type="match status" value="1"/>
</dbReference>
<dbReference type="AlphaFoldDB" id="A0A9W6KHC2"/>
<evidence type="ECO:0000313" key="4">
    <source>
        <dbReference type="Proteomes" id="UP001143480"/>
    </source>
</evidence>
<comment type="caution">
    <text evidence="3">The sequence shown here is derived from an EMBL/GenBank/DDBJ whole genome shotgun (WGS) entry which is preliminary data.</text>
</comment>
<evidence type="ECO:0000313" key="3">
    <source>
        <dbReference type="EMBL" id="GLL02116.1"/>
    </source>
</evidence>
<dbReference type="Proteomes" id="UP001143480">
    <property type="component" value="Unassembled WGS sequence"/>
</dbReference>
<keyword evidence="4" id="KW-1185">Reference proteome</keyword>
<dbReference type="GO" id="GO:0016757">
    <property type="term" value="F:glycosyltransferase activity"/>
    <property type="evidence" value="ECO:0007669"/>
    <property type="project" value="InterPro"/>
</dbReference>
<name>A0A9W6KHC2_9ACTN</name>
<dbReference type="EMBL" id="BSFP01000021">
    <property type="protein sequence ID" value="GLL02116.1"/>
    <property type="molecule type" value="Genomic_DNA"/>
</dbReference>
<protein>
    <recommendedName>
        <fullName evidence="2">Glycosyl transferase family 1 domain-containing protein</fullName>
    </recommendedName>
</protein>
<evidence type="ECO:0000259" key="2">
    <source>
        <dbReference type="Pfam" id="PF00534"/>
    </source>
</evidence>
<dbReference type="PANTHER" id="PTHR12526:SF634">
    <property type="entry name" value="BLL3361 PROTEIN"/>
    <property type="match status" value="1"/>
</dbReference>
<accession>A0A9W6KHC2</accession>
<feature type="domain" description="Glycosyl transferase family 1" evidence="2">
    <location>
        <begin position="195"/>
        <end position="366"/>
    </location>
</feature>
<reference evidence="3" key="1">
    <citation type="journal article" date="2014" name="Int. J. Syst. Evol. Microbiol.">
        <title>Complete genome sequence of Corynebacterium casei LMG S-19264T (=DSM 44701T), isolated from a smear-ripened cheese.</title>
        <authorList>
            <consortium name="US DOE Joint Genome Institute (JGI-PGF)"/>
            <person name="Walter F."/>
            <person name="Albersmeier A."/>
            <person name="Kalinowski J."/>
            <person name="Ruckert C."/>
        </authorList>
    </citation>
    <scope>NUCLEOTIDE SEQUENCE</scope>
    <source>
        <strain evidence="3">VKM Ac-1321</strain>
    </source>
</reference>
<reference evidence="3" key="2">
    <citation type="submission" date="2023-01" db="EMBL/GenBank/DDBJ databases">
        <authorList>
            <person name="Sun Q."/>
            <person name="Evtushenko L."/>
        </authorList>
    </citation>
    <scope>NUCLEOTIDE SEQUENCE</scope>
    <source>
        <strain evidence="3">VKM Ac-1321</strain>
    </source>
</reference>
<gene>
    <name evidence="3" type="ORF">GCM10017581_038580</name>
</gene>
<dbReference type="Pfam" id="PF00534">
    <property type="entry name" value="Glycos_transf_1"/>
    <property type="match status" value="1"/>
</dbReference>
<proteinExistence type="predicted"/>
<organism evidence="3 4">
    <name type="scientific">Dactylosporangium matsuzakiense</name>
    <dbReference type="NCBI Taxonomy" id="53360"/>
    <lineage>
        <taxon>Bacteria</taxon>
        <taxon>Bacillati</taxon>
        <taxon>Actinomycetota</taxon>
        <taxon>Actinomycetes</taxon>
        <taxon>Micromonosporales</taxon>
        <taxon>Micromonosporaceae</taxon>
        <taxon>Dactylosporangium</taxon>
    </lineage>
</organism>
<dbReference type="Gene3D" id="3.40.50.2000">
    <property type="entry name" value="Glycogen Phosphorylase B"/>
    <property type="match status" value="2"/>
</dbReference>
<dbReference type="CDD" id="cd03801">
    <property type="entry name" value="GT4_PimA-like"/>
    <property type="match status" value="1"/>
</dbReference>
<dbReference type="SUPFAM" id="SSF53756">
    <property type="entry name" value="UDP-Glycosyltransferase/glycogen phosphorylase"/>
    <property type="match status" value="1"/>
</dbReference>